<comment type="caution">
    <text evidence="2">The sequence shown here is derived from an EMBL/GenBank/DDBJ whole genome shotgun (WGS) entry which is preliminary data.</text>
</comment>
<keyword evidence="3" id="KW-1185">Reference proteome</keyword>
<accession>A0A9X4N0U8</accession>
<name>A0A9X4N0U8_9FLAO</name>
<dbReference type="Gene3D" id="2.60.40.10">
    <property type="entry name" value="Immunoglobulins"/>
    <property type="match status" value="2"/>
</dbReference>
<dbReference type="RefSeq" id="WP_304421067.1">
    <property type="nucleotide sequence ID" value="NZ_JANCMU010000006.1"/>
</dbReference>
<reference evidence="2" key="1">
    <citation type="submission" date="2022-07" db="EMBL/GenBank/DDBJ databases">
        <title>Description and genome-wide analysis of Profundicola chukchiensis gen. nov., sp. nov., marine bacteria isolated from bottom sediments of the Chukchi Sea.</title>
        <authorList>
            <person name="Romanenko L."/>
            <person name="Otstavnykh N."/>
            <person name="Kurilenko V."/>
            <person name="Eremeev V."/>
            <person name="Velansky P."/>
            <person name="Mikhailov V."/>
            <person name="Isaeva M."/>
        </authorList>
    </citation>
    <scope>NUCLEOTIDE SEQUENCE</scope>
    <source>
        <strain evidence="2">KMM 9713</strain>
    </source>
</reference>
<sequence>MKNTYLYFILFIAIIFNAQPVESNSHGFNNSQPTTSSEINNTTDQVWSITVCDDDFDGITTFTFDEIVAQLNEEFQDSTGAEDEVWIANSYNGIIKIENVSTNPNRVFVCDYSDSLYEIAINQDMTVFVSTRNGLHSVNTETCAYTRVGSLPETSNLAMSFDTQNNLYVGGRHSKVYRADAGQFDNYYVWHDFGAGSSGGDFVVIGEYMYIAWAINYDNYLYKVTLDDENQYVSHENLGMIDDQTFGLAAENGILYGVTPDYLYSIDLPSLNTQRIIQNSSTTPWWGAAGLHEAISYDFSFHLTQEQAQNGSNPLDSTFSNTVPNYQQIFIRIYNETTDETEVIALDLNVVTPPETQATSLYQCSTGNELGVYDLTNAIPNMLNDTTGVNISYYTSMNDAENQSNPINNPTSFQATSDDQLIYVRFANGDCDSFNTITLQNDAETLDLGSDLSFCEGQSVTISPNARFDSYEWSGLQGEDLANNDINSSEITVTQAGTYTLTVSYGNNCTLTEQITVSEESLPVFTDQVLSFCSDSQNISVSSAELISNLNEVNSALNYTLFNSENDANNGTNQLSGNLNLSNQQNLIVKVKNNANSDCFTLNVLSININPTPDFDWTENLSLCQGESLRISVPNNFVSYQWSGLQNVDVEQNDLNSNEVEITQAGTYTLEVFNDNCSVQKQVTVTYEEAATIQSVSINGNDASIIATGIPPLEYSFDGQNWSINPNATDLPIGEHTAYVRGENVCGITEFNFALFSFTNVITPNNDGLNDTWYVKGLEAYPGTSVKIFDRYGKLLVDKTIDGSFEWDGTHNGKKLPTDSYWYLIEVVDGRKYSGHITVKNYR</sequence>
<dbReference type="AlphaFoldDB" id="A0A9X4N0U8"/>
<dbReference type="Proteomes" id="UP001152599">
    <property type="component" value="Unassembled WGS sequence"/>
</dbReference>
<evidence type="ECO:0000256" key="1">
    <source>
        <dbReference type="SAM" id="SignalP"/>
    </source>
</evidence>
<evidence type="ECO:0000313" key="3">
    <source>
        <dbReference type="Proteomes" id="UP001152599"/>
    </source>
</evidence>
<protein>
    <submittedName>
        <fullName evidence="2">T9SS type B sorting domain-containing protein</fullName>
    </submittedName>
</protein>
<dbReference type="NCBIfam" id="TIGR04131">
    <property type="entry name" value="Bac_Flav_CTERM"/>
    <property type="match status" value="1"/>
</dbReference>
<dbReference type="InterPro" id="IPR026341">
    <property type="entry name" value="T9SS_type_B"/>
</dbReference>
<dbReference type="SUPFAM" id="SSF63829">
    <property type="entry name" value="Calcium-dependent phosphotriesterase"/>
    <property type="match status" value="1"/>
</dbReference>
<organism evidence="2 3">
    <name type="scientific">Profundicola chukchiensis</name>
    <dbReference type="NCBI Taxonomy" id="2961959"/>
    <lineage>
        <taxon>Bacteria</taxon>
        <taxon>Pseudomonadati</taxon>
        <taxon>Bacteroidota</taxon>
        <taxon>Flavobacteriia</taxon>
        <taxon>Flavobacteriales</taxon>
        <taxon>Weeksellaceae</taxon>
        <taxon>Profundicola</taxon>
    </lineage>
</organism>
<dbReference type="EMBL" id="JANCMU010000006">
    <property type="protein sequence ID" value="MDG4946730.1"/>
    <property type="molecule type" value="Genomic_DNA"/>
</dbReference>
<feature type="signal peptide" evidence="1">
    <location>
        <begin position="1"/>
        <end position="18"/>
    </location>
</feature>
<evidence type="ECO:0000313" key="2">
    <source>
        <dbReference type="EMBL" id="MDG4946730.1"/>
    </source>
</evidence>
<dbReference type="InterPro" id="IPR013783">
    <property type="entry name" value="Ig-like_fold"/>
</dbReference>
<proteinExistence type="predicted"/>
<feature type="chain" id="PRO_5040781421" evidence="1">
    <location>
        <begin position="19"/>
        <end position="843"/>
    </location>
</feature>
<gene>
    <name evidence="2" type="ORF">NMK71_09900</name>
</gene>
<keyword evidence="1" id="KW-0732">Signal</keyword>
<dbReference type="Pfam" id="PF13585">
    <property type="entry name" value="CHU_C"/>
    <property type="match status" value="1"/>
</dbReference>